<keyword evidence="15" id="KW-1185">Reference proteome</keyword>
<comment type="subunit">
    <text evidence="11">Oligomeric complex composed of two heavy chains and two light chains.</text>
</comment>
<evidence type="ECO:0000313" key="14">
    <source>
        <dbReference type="EMBL" id="CAG2196804.1"/>
    </source>
</evidence>
<proteinExistence type="inferred from homology"/>
<dbReference type="PRINTS" id="PR00381">
    <property type="entry name" value="KINESINLIGHT"/>
</dbReference>
<dbReference type="Pfam" id="PF13374">
    <property type="entry name" value="TPR_10"/>
    <property type="match status" value="2"/>
</dbReference>
<dbReference type="GO" id="GO:0005737">
    <property type="term" value="C:cytoplasm"/>
    <property type="evidence" value="ECO:0007669"/>
    <property type="project" value="TreeGrafter"/>
</dbReference>
<evidence type="ECO:0000256" key="10">
    <source>
        <dbReference type="PROSITE-ProRule" id="PRU00339"/>
    </source>
</evidence>
<feature type="repeat" description="TPR" evidence="10">
    <location>
        <begin position="271"/>
        <end position="304"/>
    </location>
</feature>
<comment type="subcellular location">
    <subcellularLocation>
        <location evidence="1 11">Cytoplasm</location>
        <location evidence="1 11">Cytoskeleton</location>
    </subcellularLocation>
</comment>
<evidence type="ECO:0000256" key="13">
    <source>
        <dbReference type="SAM" id="MobiDB-lite"/>
    </source>
</evidence>
<keyword evidence="5" id="KW-0677">Repeat</keyword>
<evidence type="ECO:0000256" key="9">
    <source>
        <dbReference type="ARBA" id="ARBA00023212"/>
    </source>
</evidence>
<evidence type="ECO:0000256" key="4">
    <source>
        <dbReference type="ARBA" id="ARBA00022701"/>
    </source>
</evidence>
<feature type="repeat" description="TPR" evidence="10">
    <location>
        <begin position="355"/>
        <end position="388"/>
    </location>
</feature>
<feature type="repeat" description="TPR" evidence="10">
    <location>
        <begin position="313"/>
        <end position="346"/>
    </location>
</feature>
<dbReference type="SMART" id="SM00028">
    <property type="entry name" value="TPR"/>
    <property type="match status" value="5"/>
</dbReference>
<gene>
    <name evidence="14" type="ORF">MEDL_11661</name>
</gene>
<dbReference type="GO" id="GO:0019894">
    <property type="term" value="F:kinesin binding"/>
    <property type="evidence" value="ECO:0007669"/>
    <property type="project" value="TreeGrafter"/>
</dbReference>
<feature type="compositionally biased region" description="Polar residues" evidence="13">
    <location>
        <begin position="632"/>
        <end position="644"/>
    </location>
</feature>
<dbReference type="InterPro" id="IPR019734">
    <property type="entry name" value="TPR_rpt"/>
</dbReference>
<keyword evidence="8 11" id="KW-0505">Motor protein</keyword>
<keyword evidence="6 10" id="KW-0802">TPR repeat</keyword>
<feature type="compositionally biased region" description="Low complexity" evidence="13">
    <location>
        <begin position="208"/>
        <end position="219"/>
    </location>
</feature>
<evidence type="ECO:0000256" key="1">
    <source>
        <dbReference type="ARBA" id="ARBA00004245"/>
    </source>
</evidence>
<dbReference type="GO" id="GO:0005871">
    <property type="term" value="C:kinesin complex"/>
    <property type="evidence" value="ECO:0007669"/>
    <property type="project" value="UniProtKB-UniRule"/>
</dbReference>
<dbReference type="AlphaFoldDB" id="A0A8S3QMJ2"/>
<dbReference type="InterPro" id="IPR011990">
    <property type="entry name" value="TPR-like_helical_dom_sf"/>
</dbReference>
<evidence type="ECO:0000256" key="11">
    <source>
        <dbReference type="RuleBase" id="RU367020"/>
    </source>
</evidence>
<evidence type="ECO:0000256" key="6">
    <source>
        <dbReference type="ARBA" id="ARBA00022803"/>
    </source>
</evidence>
<dbReference type="PROSITE" id="PS01160">
    <property type="entry name" value="KINESIN_LIGHT"/>
    <property type="match status" value="1"/>
</dbReference>
<dbReference type="PANTHER" id="PTHR45783">
    <property type="entry name" value="KINESIN LIGHT CHAIN"/>
    <property type="match status" value="1"/>
</dbReference>
<reference evidence="14" key="1">
    <citation type="submission" date="2021-03" db="EMBL/GenBank/DDBJ databases">
        <authorList>
            <person name="Bekaert M."/>
        </authorList>
    </citation>
    <scope>NUCLEOTIDE SEQUENCE</scope>
</reference>
<evidence type="ECO:0000256" key="5">
    <source>
        <dbReference type="ARBA" id="ARBA00022737"/>
    </source>
</evidence>
<evidence type="ECO:0000256" key="3">
    <source>
        <dbReference type="ARBA" id="ARBA00022490"/>
    </source>
</evidence>
<dbReference type="PROSITE" id="PS50005">
    <property type="entry name" value="TPR"/>
    <property type="match status" value="3"/>
</dbReference>
<evidence type="ECO:0000256" key="8">
    <source>
        <dbReference type="ARBA" id="ARBA00023175"/>
    </source>
</evidence>
<dbReference type="SUPFAM" id="SSF48452">
    <property type="entry name" value="TPR-like"/>
    <property type="match status" value="1"/>
</dbReference>
<organism evidence="14 15">
    <name type="scientific">Mytilus edulis</name>
    <name type="common">Blue mussel</name>
    <dbReference type="NCBI Taxonomy" id="6550"/>
    <lineage>
        <taxon>Eukaryota</taxon>
        <taxon>Metazoa</taxon>
        <taxon>Spiralia</taxon>
        <taxon>Lophotrochozoa</taxon>
        <taxon>Mollusca</taxon>
        <taxon>Bivalvia</taxon>
        <taxon>Autobranchia</taxon>
        <taxon>Pteriomorphia</taxon>
        <taxon>Mytilida</taxon>
        <taxon>Mytiloidea</taxon>
        <taxon>Mytilidae</taxon>
        <taxon>Mytilinae</taxon>
        <taxon>Mytilus</taxon>
    </lineage>
</organism>
<feature type="region of interest" description="Disordered" evidence="13">
    <location>
        <begin position="167"/>
        <end position="219"/>
    </location>
</feature>
<evidence type="ECO:0000256" key="12">
    <source>
        <dbReference type="SAM" id="Coils"/>
    </source>
</evidence>
<evidence type="ECO:0000256" key="2">
    <source>
        <dbReference type="ARBA" id="ARBA00009622"/>
    </source>
</evidence>
<keyword evidence="4 11" id="KW-0493">Microtubule</keyword>
<evidence type="ECO:0000256" key="7">
    <source>
        <dbReference type="ARBA" id="ARBA00023054"/>
    </source>
</evidence>
<dbReference type="Gene3D" id="1.25.40.10">
    <property type="entry name" value="Tetratricopeptide repeat domain"/>
    <property type="match status" value="1"/>
</dbReference>
<dbReference type="InterPro" id="IPR002151">
    <property type="entry name" value="Kinesin_light"/>
</dbReference>
<dbReference type="GO" id="GO:0005874">
    <property type="term" value="C:microtubule"/>
    <property type="evidence" value="ECO:0007669"/>
    <property type="project" value="UniProtKB-UniRule"/>
</dbReference>
<keyword evidence="9 11" id="KW-0206">Cytoskeleton</keyword>
<protein>
    <recommendedName>
        <fullName evidence="11">Kinesin light chain</fullName>
    </recommendedName>
</protein>
<feature type="region of interest" description="Disordered" evidence="13">
    <location>
        <begin position="586"/>
        <end position="644"/>
    </location>
</feature>
<comment type="similarity">
    <text evidence="2 11">Belongs to the kinesin light chain family.</text>
</comment>
<feature type="region of interest" description="Disordered" evidence="13">
    <location>
        <begin position="527"/>
        <end position="566"/>
    </location>
</feature>
<keyword evidence="7 12" id="KW-0175">Coiled coil</keyword>
<dbReference type="Proteomes" id="UP000683360">
    <property type="component" value="Unassembled WGS sequence"/>
</dbReference>
<comment type="function">
    <text evidence="11">Kinesin is a microtubule-associated force-producing protein that play a role in organelle transport.</text>
</comment>
<dbReference type="GO" id="GO:0007018">
    <property type="term" value="P:microtubule-based movement"/>
    <property type="evidence" value="ECO:0007669"/>
    <property type="project" value="TreeGrafter"/>
</dbReference>
<dbReference type="EMBL" id="CAJPWZ010000575">
    <property type="protein sequence ID" value="CAG2196804.1"/>
    <property type="molecule type" value="Genomic_DNA"/>
</dbReference>
<feature type="compositionally biased region" description="Basic and acidic residues" evidence="13">
    <location>
        <begin position="613"/>
        <end position="630"/>
    </location>
</feature>
<dbReference type="OrthoDB" id="413723at2759"/>
<dbReference type="Pfam" id="PF13424">
    <property type="entry name" value="TPR_12"/>
    <property type="match status" value="2"/>
</dbReference>
<dbReference type="InterPro" id="IPR015792">
    <property type="entry name" value="Kinesin_light_repeat"/>
</dbReference>
<name>A0A8S3QMJ2_MYTED</name>
<comment type="caution">
    <text evidence="14">The sequence shown here is derived from an EMBL/GenBank/DDBJ whole genome shotgun (WGS) entry which is preliminary data.</text>
</comment>
<feature type="compositionally biased region" description="Polar residues" evidence="13">
    <location>
        <begin position="596"/>
        <end position="612"/>
    </location>
</feature>
<accession>A0A8S3QMJ2</accession>
<dbReference type="PANTHER" id="PTHR45783:SF3">
    <property type="entry name" value="KINESIN LIGHT CHAIN"/>
    <property type="match status" value="1"/>
</dbReference>
<evidence type="ECO:0000313" key="15">
    <source>
        <dbReference type="Proteomes" id="UP000683360"/>
    </source>
</evidence>
<dbReference type="FunFam" id="1.25.40.10:FF:000003">
    <property type="entry name" value="kinesin light chain isoform X1"/>
    <property type="match status" value="1"/>
</dbReference>
<keyword evidence="3 11" id="KW-0963">Cytoplasm</keyword>
<feature type="coiled-coil region" evidence="12">
    <location>
        <begin position="99"/>
        <end position="161"/>
    </location>
</feature>
<sequence>MESSKGSPEAVTEDRGKKIEEIAKMTTVTQEDITSNTKTIIQGLETLKNEHHQILNGLLTSMKSIKRENGDTNLTEEKTNRLKKSLETIELGLSEAQVMMALANHLQHVEAEKQKLRAQVRRLCQENAWLRDELANTQQKLQFSEQKVATLEEEKKHLEFMNEIKKYDGNDPQTQSGTEEKEQDQSTQSLDLGFPDDDEDGPQPEVLSPSQPSAMAQAASGGYEIPARLRTLHNLVIQYASQGRYEVAVPLCKQALEDLEKTSGHDHPDVATMLNILALVYRDQGKYKEAANLLNDALGIREKTLGNDHPAVAATLNNLAVLYGKRGKYKEAEPLCKRALEIREKVLGKDHPDVAKQLNNLALLCQNQGKYEEVEQYYQRALEIYESKLGPDDPNVAKTKNNLASAYLKQGKYKLAEALYKEVLTRAHEKEFGKVDGDNKPIWMQAEEREENKGKLKDGTPMPEYGGWHKTAKIDSPTVSTTLKNLGALYRRQGKYEAAETLEECAMRSKKNALDVVKQQTNLTDIGSEYTNNNRRRSASRDRVLKGSMENISHNNSTEYDDGKLKRSGSFSKLRASIRRSSAKLVQKLKGKGDENSGSMKRASSMSVLPTNNKEEKLSESRRSYGDLRQGRTASSDQLINRPF</sequence>